<dbReference type="Proteomes" id="UP000828390">
    <property type="component" value="Unassembled WGS sequence"/>
</dbReference>
<feature type="domain" description="KY-like immunoglobulin-like" evidence="2">
    <location>
        <begin position="381"/>
        <end position="512"/>
    </location>
</feature>
<reference evidence="3" key="2">
    <citation type="submission" date="2020-11" db="EMBL/GenBank/DDBJ databases">
        <authorList>
            <person name="McCartney M.A."/>
            <person name="Auch B."/>
            <person name="Kono T."/>
            <person name="Mallez S."/>
            <person name="Becker A."/>
            <person name="Gohl D.M."/>
            <person name="Silverstein K.A.T."/>
            <person name="Koren S."/>
            <person name="Bechman K.B."/>
            <person name="Herman A."/>
            <person name="Abrahante J.E."/>
            <person name="Garbe J."/>
        </authorList>
    </citation>
    <scope>NUCLEOTIDE SEQUENCE</scope>
    <source>
        <strain evidence="3">Duluth1</strain>
        <tissue evidence="3">Whole animal</tissue>
    </source>
</reference>
<dbReference type="AlphaFoldDB" id="A0A9D4H2A0"/>
<dbReference type="InterPro" id="IPR056564">
    <property type="entry name" value="Ig-like_KY"/>
</dbReference>
<sequence>MFCCGSDRNVLGTLPIGSCTPLTPRKGHVHDGHVPHPRPPNRLPKISASDPIDPTPEVTLPQLAPLEKLASIPPQRRDTVSSSRSIDRSSQIPDDSEGNAIAAKHIYDTRVNRISKPAIDADTKQKQTMASSPGRLLATYPLVSSFEYCERLDCYVDSLDLLDPNIPGPRPPSTRKSEIFDERDYEEVDERAITTPANFLKQTLKELVAHLTAGYQDDLSRIRVIFRWITCQPVDLLPMPKEPPQSQAIYQLWRIKHKKGNYAQLVSLLCRYAQIPCVIIHGTLKGSTYEVGDVINDDQHYGEWNAVLVNGEWRFLNAYWGTCADSTSNIRHSNGLADDETNREYYGCDENYFLTDPDQVVATHLPKSQKWQLKERPVSKEEFEKMTFVKDRYFNMRLKTLSHHTCVVESSTGEVEITLLIPKHKGYDYDFQYLLFKTVGDVDTRVDRYLFIHRTADHEHLTMRVRHPSSATLRLELVGKDTTITTPNYDYDWIAIYKIIFHEGLYKCPVFPPTPSVGWGPGRVTRATGLVPLSHFTGEVLMDDYGKAEVKFGAAQKGQIGEMSYTAKVFTGGESLEEVMDSVVHRVENGDVIFNVMTPQSGEYVLRLFVKDEDSETVNEFCDYLLVSHQKDSNGKYPKGFQARLGPKKAFATSGMSPTIPSGYIRTEMPDVNIGFQRSEDIELSVNFSGENVKSADAPRLLSQRENGKWVTYTVRLPDTGQFGVKVRGSLQDEGVHEPLYDYVIDYRKIKKRTSKTPSIQEEAESYRGSENEVEEKTTEYPPEQEDTAKTALDILRRRMRMSIEESNAPELKRVLTEMRQLPIASVEPDIMYGEKELVFISVKRELIIAIRDKDTRKLKAALKKVKATGLEERLHNEVTLARSLLDRLKKLQRLLHAVLALDQSTILEIRGYSAPPIIVKTVMMATLLLLGHWEEDTKTWKNVQTLLGRTGKESLKRQIQEFQLETCPLEVAMGARDLLKEFSIEQVRLVSAGCATFYIW</sequence>
<dbReference type="Gene3D" id="3.10.620.30">
    <property type="match status" value="1"/>
</dbReference>
<feature type="region of interest" description="Disordered" evidence="1">
    <location>
        <begin position="27"/>
        <end position="59"/>
    </location>
</feature>
<feature type="compositionally biased region" description="Low complexity" evidence="1">
    <location>
        <begin position="80"/>
        <end position="93"/>
    </location>
</feature>
<feature type="domain" description="KY-like immunoglobulin-like" evidence="2">
    <location>
        <begin position="529"/>
        <end position="635"/>
    </location>
</feature>
<dbReference type="InterPro" id="IPR038765">
    <property type="entry name" value="Papain-like_cys_pep_sf"/>
</dbReference>
<evidence type="ECO:0000313" key="4">
    <source>
        <dbReference type="Proteomes" id="UP000828390"/>
    </source>
</evidence>
<dbReference type="InterPro" id="IPR053041">
    <property type="entry name" value="Transglut-like_Superfamily_Mod"/>
</dbReference>
<evidence type="ECO:0000313" key="3">
    <source>
        <dbReference type="EMBL" id="KAH3827303.1"/>
    </source>
</evidence>
<protein>
    <recommendedName>
        <fullName evidence="2">KY-like immunoglobulin-like domain-containing protein</fullName>
    </recommendedName>
</protein>
<feature type="domain" description="KY-like immunoglobulin-like" evidence="2">
    <location>
        <begin position="640"/>
        <end position="756"/>
    </location>
</feature>
<organism evidence="3 4">
    <name type="scientific">Dreissena polymorpha</name>
    <name type="common">Zebra mussel</name>
    <name type="synonym">Mytilus polymorpha</name>
    <dbReference type="NCBI Taxonomy" id="45954"/>
    <lineage>
        <taxon>Eukaryota</taxon>
        <taxon>Metazoa</taxon>
        <taxon>Spiralia</taxon>
        <taxon>Lophotrochozoa</taxon>
        <taxon>Mollusca</taxon>
        <taxon>Bivalvia</taxon>
        <taxon>Autobranchia</taxon>
        <taxon>Heteroconchia</taxon>
        <taxon>Euheterodonta</taxon>
        <taxon>Imparidentia</taxon>
        <taxon>Neoheterodontei</taxon>
        <taxon>Myida</taxon>
        <taxon>Dreissenoidea</taxon>
        <taxon>Dreissenidae</taxon>
        <taxon>Dreissena</taxon>
    </lineage>
</organism>
<comment type="caution">
    <text evidence="3">The sequence shown here is derived from an EMBL/GenBank/DDBJ whole genome shotgun (WGS) entry which is preliminary data.</text>
</comment>
<feature type="region of interest" description="Disordered" evidence="1">
    <location>
        <begin position="755"/>
        <end position="785"/>
    </location>
</feature>
<accession>A0A9D4H2A0</accession>
<gene>
    <name evidence="3" type="ORF">DPMN_129234</name>
</gene>
<feature type="region of interest" description="Disordered" evidence="1">
    <location>
        <begin position="71"/>
        <end position="100"/>
    </location>
</feature>
<dbReference type="PANTHER" id="PTHR47020:SF1">
    <property type="entry name" value="HILLARIN"/>
    <property type="match status" value="1"/>
</dbReference>
<name>A0A9D4H2A0_DREPO</name>
<evidence type="ECO:0000256" key="1">
    <source>
        <dbReference type="SAM" id="MobiDB-lite"/>
    </source>
</evidence>
<dbReference type="Gene3D" id="1.20.920.20">
    <property type="match status" value="1"/>
</dbReference>
<feature type="compositionally biased region" description="Basic and acidic residues" evidence="1">
    <location>
        <begin position="765"/>
        <end position="779"/>
    </location>
</feature>
<dbReference type="SUPFAM" id="SSF54001">
    <property type="entry name" value="Cysteine proteinases"/>
    <property type="match status" value="1"/>
</dbReference>
<keyword evidence="4" id="KW-1185">Reference proteome</keyword>
<dbReference type="Pfam" id="PF23265">
    <property type="entry name" value="Ig-like_KY"/>
    <property type="match status" value="3"/>
</dbReference>
<dbReference type="PANTHER" id="PTHR47020">
    <property type="entry name" value="HILLARIN"/>
    <property type="match status" value="1"/>
</dbReference>
<feature type="non-terminal residue" evidence="3">
    <location>
        <position position="1"/>
    </location>
</feature>
<dbReference type="EMBL" id="JAIWYP010000005">
    <property type="protein sequence ID" value="KAH3827303.1"/>
    <property type="molecule type" value="Genomic_DNA"/>
</dbReference>
<proteinExistence type="predicted"/>
<reference evidence="3" key="1">
    <citation type="journal article" date="2019" name="bioRxiv">
        <title>The Genome of the Zebra Mussel, Dreissena polymorpha: A Resource for Invasive Species Research.</title>
        <authorList>
            <person name="McCartney M.A."/>
            <person name="Auch B."/>
            <person name="Kono T."/>
            <person name="Mallez S."/>
            <person name="Zhang Y."/>
            <person name="Obille A."/>
            <person name="Becker A."/>
            <person name="Abrahante J.E."/>
            <person name="Garbe J."/>
            <person name="Badalamenti J.P."/>
            <person name="Herman A."/>
            <person name="Mangelson H."/>
            <person name="Liachko I."/>
            <person name="Sullivan S."/>
            <person name="Sone E.D."/>
            <person name="Koren S."/>
            <person name="Silverstein K.A.T."/>
            <person name="Beckman K.B."/>
            <person name="Gohl D.M."/>
        </authorList>
    </citation>
    <scope>NUCLEOTIDE SEQUENCE</scope>
    <source>
        <strain evidence="3">Duluth1</strain>
        <tissue evidence="3">Whole animal</tissue>
    </source>
</reference>
<evidence type="ECO:0000259" key="2">
    <source>
        <dbReference type="Pfam" id="PF23265"/>
    </source>
</evidence>